<dbReference type="RefSeq" id="WP_023014911.1">
    <property type="nucleotide sequence ID" value="NZ_AXDY01000001.1"/>
</dbReference>
<sequence>MTTFAKQQIKEKMQELEQWENYEPMNMASSMGRKAQIHDIEATIRQMVPLEVIKDWLEEK</sequence>
<dbReference type="Proteomes" id="UP000017131">
    <property type="component" value="Unassembled WGS sequence"/>
</dbReference>
<reference evidence="1 2" key="1">
    <citation type="journal article" date="2013" name="Genome Announc.">
        <title>Draft Genome Sequence of Staphylococcus simulans UMC-CNS-990, Isolated from a Case of Chronic Bovine Mastitis.</title>
        <authorList>
            <person name="Calcutt M.J."/>
            <person name="Foecking M.F."/>
            <person name="Hsieh H.Y."/>
            <person name="Perry J."/>
            <person name="Stewart G.C."/>
            <person name="Middleton J.R."/>
        </authorList>
    </citation>
    <scope>NUCLEOTIDE SEQUENCE [LARGE SCALE GENOMIC DNA]</scope>
    <source>
        <strain evidence="1 2">UMC-CNS-990</strain>
    </source>
</reference>
<accession>A0ABP2YXG1</accession>
<dbReference type="GeneID" id="77332685"/>
<gene>
    <name evidence="1" type="ORF">SSIM_01375</name>
</gene>
<name>A0ABP2YXG1_STASI</name>
<evidence type="ECO:0008006" key="3">
    <source>
        <dbReference type="Google" id="ProtNLM"/>
    </source>
</evidence>
<evidence type="ECO:0000313" key="2">
    <source>
        <dbReference type="Proteomes" id="UP000017131"/>
    </source>
</evidence>
<dbReference type="EMBL" id="AXDY01000001">
    <property type="protein sequence ID" value="ERS94774.1"/>
    <property type="molecule type" value="Genomic_DNA"/>
</dbReference>
<comment type="caution">
    <text evidence="1">The sequence shown here is derived from an EMBL/GenBank/DDBJ whole genome shotgun (WGS) entry which is preliminary data.</text>
</comment>
<organism evidence="1 2">
    <name type="scientific">Staphylococcus simulans UMC-CNS-990</name>
    <dbReference type="NCBI Taxonomy" id="1405498"/>
    <lineage>
        <taxon>Bacteria</taxon>
        <taxon>Bacillati</taxon>
        <taxon>Bacillota</taxon>
        <taxon>Bacilli</taxon>
        <taxon>Bacillales</taxon>
        <taxon>Staphylococcaceae</taxon>
        <taxon>Staphylococcus</taxon>
    </lineage>
</organism>
<protein>
    <recommendedName>
        <fullName evidence="3">Phage protein</fullName>
    </recommendedName>
</protein>
<evidence type="ECO:0000313" key="1">
    <source>
        <dbReference type="EMBL" id="ERS94774.1"/>
    </source>
</evidence>
<proteinExistence type="predicted"/>
<keyword evidence="2" id="KW-1185">Reference proteome</keyword>